<dbReference type="Proteomes" id="UP000485058">
    <property type="component" value="Unassembled WGS sequence"/>
</dbReference>
<keyword evidence="3" id="KW-1185">Reference proteome</keyword>
<reference evidence="2 3" key="1">
    <citation type="submission" date="2020-02" db="EMBL/GenBank/DDBJ databases">
        <title>Draft genome sequence of Haematococcus lacustris strain NIES-144.</title>
        <authorList>
            <person name="Morimoto D."/>
            <person name="Nakagawa S."/>
            <person name="Yoshida T."/>
            <person name="Sawayama S."/>
        </authorList>
    </citation>
    <scope>NUCLEOTIDE SEQUENCE [LARGE SCALE GENOMIC DNA]</scope>
    <source>
        <strain evidence="2 3">NIES-144</strain>
    </source>
</reference>
<organism evidence="2 3">
    <name type="scientific">Haematococcus lacustris</name>
    <name type="common">Green alga</name>
    <name type="synonym">Haematococcus pluvialis</name>
    <dbReference type="NCBI Taxonomy" id="44745"/>
    <lineage>
        <taxon>Eukaryota</taxon>
        <taxon>Viridiplantae</taxon>
        <taxon>Chlorophyta</taxon>
        <taxon>core chlorophytes</taxon>
        <taxon>Chlorophyceae</taxon>
        <taxon>CS clade</taxon>
        <taxon>Chlamydomonadales</taxon>
        <taxon>Haematococcaceae</taxon>
        <taxon>Haematococcus</taxon>
    </lineage>
</organism>
<feature type="region of interest" description="Disordered" evidence="1">
    <location>
        <begin position="1"/>
        <end position="47"/>
    </location>
</feature>
<comment type="caution">
    <text evidence="2">The sequence shown here is derived from an EMBL/GenBank/DDBJ whole genome shotgun (WGS) entry which is preliminary data.</text>
</comment>
<evidence type="ECO:0000313" key="3">
    <source>
        <dbReference type="Proteomes" id="UP000485058"/>
    </source>
</evidence>
<name>A0A6A0AM74_HAELA</name>
<accession>A0A6A0AM74</accession>
<gene>
    <name evidence="2" type="ORF">HaLaN_32794</name>
</gene>
<evidence type="ECO:0000313" key="2">
    <source>
        <dbReference type="EMBL" id="GFH33423.1"/>
    </source>
</evidence>
<evidence type="ECO:0000256" key="1">
    <source>
        <dbReference type="SAM" id="MobiDB-lite"/>
    </source>
</evidence>
<dbReference type="EMBL" id="BLLF01008542">
    <property type="protein sequence ID" value="GFH33423.1"/>
    <property type="molecule type" value="Genomic_DNA"/>
</dbReference>
<sequence length="131" mass="13748">MQPGAAVEVARSTPGAASASHLPYNPGSIWQGGRAEQQPPISPTPMAAAGRVAWQQQVGPGFSMPCTVEHVVFAFLCHSAKGLKKTTGFLTGCNVFVCLAGAVDVHKKAADTINQLQGREREATRVAAKKH</sequence>
<dbReference type="AlphaFoldDB" id="A0A6A0AM74"/>
<proteinExistence type="predicted"/>
<protein>
    <submittedName>
        <fullName evidence="2">Uncharacterized protein</fullName>
    </submittedName>
</protein>